<dbReference type="OrthoDB" id="295888at2759"/>
<gene>
    <name evidence="2" type="ORF">GSPATT00032069001</name>
</gene>
<dbReference type="KEGG" id="ptm:GSPATT00032069001"/>
<dbReference type="Proteomes" id="UP000000600">
    <property type="component" value="Unassembled WGS sequence"/>
</dbReference>
<name>A0BTH0_PARTE</name>
<dbReference type="OMA" id="HTRITMN"/>
<dbReference type="InParanoid" id="A0BTH0"/>
<evidence type="ECO:0000313" key="2">
    <source>
        <dbReference type="EMBL" id="CAK61837.1"/>
    </source>
</evidence>
<proteinExistence type="predicted"/>
<evidence type="ECO:0008006" key="4">
    <source>
        <dbReference type="Google" id="ProtNLM"/>
    </source>
</evidence>
<keyword evidence="1" id="KW-1133">Transmembrane helix</keyword>
<accession>A0BTH0</accession>
<dbReference type="HOGENOM" id="CLU_591174_0_0_1"/>
<evidence type="ECO:0000256" key="1">
    <source>
        <dbReference type="SAM" id="Phobius"/>
    </source>
</evidence>
<dbReference type="AlphaFoldDB" id="A0BTH0"/>
<protein>
    <recommendedName>
        <fullName evidence="4">Transmembrane protein</fullName>
    </recommendedName>
</protein>
<sequence>MIIFLIIQISKQLIVDDTKIYRYSHQLQISLPTAINAELIPTNEQCQIYKPIIQNNLDQLKIIEDNVINIDFMDETQFYFHQFIAIIQKNDTQFWIISDNLKLYQIDAQQRQTIDIINLSDYLSKDFDVSFFKDKFNNIFIHQQDSILLITNRTIIPYFLINRGQRHQTIYHLNNYIITAVGPYGFDIYEIHYNYPNQEIAIKHHSSAVHLHLHPIGISYNKIEPNKLFILDQKLGLIVAELNDKGVINLDSQHPLDFNNPDKIQTTNKFIYISSNVQLNKYDILTYKLISIQKLKNIQKLQTSETQEEIVVLGFNTHYIEDMEWKFIGLHDLILKDKKVVAVTGTNFYIGNIIKLPFRILCSHVQNSEEQQFTLFYNTTNEQHVQQLIVQRIEGNQYNPIVQLLVSFCFVLIVLLLFGIYDFYYQVCLYINKLRSIHLQHERIRKKLENQQHTRITMNSQMY</sequence>
<feature type="transmembrane region" description="Helical" evidence="1">
    <location>
        <begin position="401"/>
        <end position="425"/>
    </location>
</feature>
<organism evidence="2 3">
    <name type="scientific">Paramecium tetraurelia</name>
    <dbReference type="NCBI Taxonomy" id="5888"/>
    <lineage>
        <taxon>Eukaryota</taxon>
        <taxon>Sar</taxon>
        <taxon>Alveolata</taxon>
        <taxon>Ciliophora</taxon>
        <taxon>Intramacronucleata</taxon>
        <taxon>Oligohymenophorea</taxon>
        <taxon>Peniculida</taxon>
        <taxon>Parameciidae</taxon>
        <taxon>Paramecium</taxon>
    </lineage>
</organism>
<reference evidence="2 3" key="1">
    <citation type="journal article" date="2006" name="Nature">
        <title>Global trends of whole-genome duplications revealed by the ciliate Paramecium tetraurelia.</title>
        <authorList>
            <consortium name="Genoscope"/>
            <person name="Aury J.-M."/>
            <person name="Jaillon O."/>
            <person name="Duret L."/>
            <person name="Noel B."/>
            <person name="Jubin C."/>
            <person name="Porcel B.M."/>
            <person name="Segurens B."/>
            <person name="Daubin V."/>
            <person name="Anthouard V."/>
            <person name="Aiach N."/>
            <person name="Arnaiz O."/>
            <person name="Billaut A."/>
            <person name="Beisson J."/>
            <person name="Blanc I."/>
            <person name="Bouhouche K."/>
            <person name="Camara F."/>
            <person name="Duharcourt S."/>
            <person name="Guigo R."/>
            <person name="Gogendeau D."/>
            <person name="Katinka M."/>
            <person name="Keller A.-M."/>
            <person name="Kissmehl R."/>
            <person name="Klotz C."/>
            <person name="Koll F."/>
            <person name="Le Moue A."/>
            <person name="Lepere C."/>
            <person name="Malinsky S."/>
            <person name="Nowacki M."/>
            <person name="Nowak J.K."/>
            <person name="Plattner H."/>
            <person name="Poulain J."/>
            <person name="Ruiz F."/>
            <person name="Serrano V."/>
            <person name="Zagulski M."/>
            <person name="Dessen P."/>
            <person name="Betermier M."/>
            <person name="Weissenbach J."/>
            <person name="Scarpelli C."/>
            <person name="Schachter V."/>
            <person name="Sperling L."/>
            <person name="Meyer E."/>
            <person name="Cohen J."/>
            <person name="Wincker P."/>
        </authorList>
    </citation>
    <scope>NUCLEOTIDE SEQUENCE [LARGE SCALE GENOMIC DNA]</scope>
    <source>
        <strain evidence="2 3">Stock d4-2</strain>
    </source>
</reference>
<evidence type="ECO:0000313" key="3">
    <source>
        <dbReference type="Proteomes" id="UP000000600"/>
    </source>
</evidence>
<dbReference type="RefSeq" id="XP_001429235.1">
    <property type="nucleotide sequence ID" value="XM_001429198.1"/>
</dbReference>
<dbReference type="GeneID" id="5015019"/>
<keyword evidence="1" id="KW-0472">Membrane</keyword>
<dbReference type="EMBL" id="CT868016">
    <property type="protein sequence ID" value="CAK61837.1"/>
    <property type="molecule type" value="Genomic_DNA"/>
</dbReference>
<keyword evidence="3" id="KW-1185">Reference proteome</keyword>
<keyword evidence="1" id="KW-0812">Transmembrane</keyword>